<gene>
    <name evidence="2" type="ORF">EMPS_05163</name>
</gene>
<proteinExistence type="predicted"/>
<accession>A0A9P3LWG8</accession>
<reference evidence="2" key="1">
    <citation type="submission" date="2021-11" db="EMBL/GenBank/DDBJ databases">
        <authorList>
            <person name="Herlambang A."/>
            <person name="Guo Y."/>
            <person name="Takashima Y."/>
            <person name="Nishizawa T."/>
        </authorList>
    </citation>
    <scope>NUCLEOTIDE SEQUENCE</scope>
    <source>
        <strain evidence="2">E1425</strain>
    </source>
</reference>
<feature type="region of interest" description="Disordered" evidence="1">
    <location>
        <begin position="53"/>
        <end position="125"/>
    </location>
</feature>
<sequence>MTTSPRTKTTVLLGLTAAVSVLLCATTTINALPAAISRELYFNGNVITESSINNNKIPHRSSPSVADQHEPFPSSSQQRRERNPDHDSILFGPQDFAVTRPKDRPLRPPSSSLANHDGNNNYQGHDFQVSSFLESTRESRRQAAAAAAISGQYYQASSREQILHHCTTHFLALLDSEISDRLVAQLSRLVMMLPVIGVETRAVMRTKVLQVMEDIVASSGLTQYKTLRRVIQTAVEDAALLEPSPLPKRIGKSGRQQRERSGPRRQKSGEERLEVHSSYTDEEPEDAAESDDVDSYSGGNAEDDDDDSDSVWFRLPSALKRKTSSSNNDNSMVLNESEIPAVTEVAMEAILDYMAEILTPTLVIHQLTEAIQSSLQQISKLKSLHGDNNNGDGGDKDDVDQDLDINALSSQNIARDHHSLDLLSDDWVWSSSVPGGSGRLEDEEEEGDSDSRGQDEDLWDQDMELHPWDSTGRLFEDFEDEAADSISSGSSNMDQNEDQNSFVSNWEVSAAGGEEDEENDDDLNPFAIGIQDPSDTLQDDDEDDDDEYYSSKDFDGDQTSSSPSSFGNYARQTYLNRFQKRSLDASSVTLATETIQEDHGPASAETQEDQSLEASLRKRSDNVLLSRRRPIFAPDPRLENLLTQLIEPMLTSFIDEDFPASCKRVQGELMDGIIWSLDQTESNSIQESNDLDRLVLLAELEY</sequence>
<feature type="compositionally biased region" description="Acidic residues" evidence="1">
    <location>
        <begin position="513"/>
        <end position="523"/>
    </location>
</feature>
<feature type="compositionally biased region" description="Acidic residues" evidence="1">
    <location>
        <begin position="280"/>
        <end position="294"/>
    </location>
</feature>
<dbReference type="OrthoDB" id="2440757at2759"/>
<dbReference type="EMBL" id="BQFW01000007">
    <property type="protein sequence ID" value="GJJ72805.1"/>
    <property type="molecule type" value="Genomic_DNA"/>
</dbReference>
<organism evidence="2 3">
    <name type="scientific">Entomortierella parvispora</name>
    <dbReference type="NCBI Taxonomy" id="205924"/>
    <lineage>
        <taxon>Eukaryota</taxon>
        <taxon>Fungi</taxon>
        <taxon>Fungi incertae sedis</taxon>
        <taxon>Mucoromycota</taxon>
        <taxon>Mortierellomycotina</taxon>
        <taxon>Mortierellomycetes</taxon>
        <taxon>Mortierellales</taxon>
        <taxon>Mortierellaceae</taxon>
        <taxon>Entomortierella</taxon>
    </lineage>
</organism>
<evidence type="ECO:0000313" key="3">
    <source>
        <dbReference type="Proteomes" id="UP000827284"/>
    </source>
</evidence>
<comment type="caution">
    <text evidence="2">The sequence shown here is derived from an EMBL/GenBank/DDBJ whole genome shotgun (WGS) entry which is preliminary data.</text>
</comment>
<feature type="compositionally biased region" description="Polar residues" evidence="1">
    <location>
        <begin position="53"/>
        <end position="65"/>
    </location>
</feature>
<evidence type="ECO:0000256" key="1">
    <source>
        <dbReference type="SAM" id="MobiDB-lite"/>
    </source>
</evidence>
<feature type="compositionally biased region" description="Basic and acidic residues" evidence="1">
    <location>
        <begin position="256"/>
        <end position="275"/>
    </location>
</feature>
<dbReference type="AlphaFoldDB" id="A0A9P3LWG8"/>
<feature type="compositionally biased region" description="Basic and acidic residues" evidence="1">
    <location>
        <begin position="78"/>
        <end position="88"/>
    </location>
</feature>
<feature type="region of interest" description="Disordered" evidence="1">
    <location>
        <begin position="434"/>
        <end position="460"/>
    </location>
</feature>
<name>A0A9P3LWG8_9FUNG</name>
<feature type="compositionally biased region" description="Polar residues" evidence="1">
    <location>
        <begin position="109"/>
        <end position="125"/>
    </location>
</feature>
<dbReference type="Proteomes" id="UP000827284">
    <property type="component" value="Unassembled WGS sequence"/>
</dbReference>
<reference evidence="2" key="2">
    <citation type="journal article" date="2022" name="Microbiol. Resour. Announc.">
        <title>Whole-Genome Sequence of Entomortierella parvispora E1425, a Mucoromycotan Fungus Associated with Burkholderiaceae-Related Endosymbiotic Bacteria.</title>
        <authorList>
            <person name="Herlambang A."/>
            <person name="Guo Y."/>
            <person name="Takashima Y."/>
            <person name="Narisawa K."/>
            <person name="Ohta H."/>
            <person name="Nishizawa T."/>
        </authorList>
    </citation>
    <scope>NUCLEOTIDE SEQUENCE</scope>
    <source>
        <strain evidence="2">E1425</strain>
    </source>
</reference>
<feature type="region of interest" description="Disordered" evidence="1">
    <location>
        <begin position="242"/>
        <end position="310"/>
    </location>
</feature>
<keyword evidence="3" id="KW-1185">Reference proteome</keyword>
<protein>
    <submittedName>
        <fullName evidence="2">Uncharacterized protein</fullName>
    </submittedName>
</protein>
<feature type="compositionally biased region" description="Polar residues" evidence="1">
    <location>
        <begin position="557"/>
        <end position="568"/>
    </location>
</feature>
<evidence type="ECO:0000313" key="2">
    <source>
        <dbReference type="EMBL" id="GJJ72805.1"/>
    </source>
</evidence>
<feature type="compositionally biased region" description="Acidic residues" evidence="1">
    <location>
        <begin position="537"/>
        <end position="548"/>
    </location>
</feature>
<feature type="region of interest" description="Disordered" evidence="1">
    <location>
        <begin position="511"/>
        <end position="568"/>
    </location>
</feature>